<dbReference type="PANTHER" id="PTHR34217">
    <property type="entry name" value="METAL-DEPENDENT CARBOXYPEPTIDASE"/>
    <property type="match status" value="1"/>
</dbReference>
<dbReference type="Gene3D" id="1.10.1370.30">
    <property type="match status" value="1"/>
</dbReference>
<organism evidence="2 3">
    <name type="scientific">Sinisalibacter lacisalsi</name>
    <dbReference type="NCBI Taxonomy" id="1526570"/>
    <lineage>
        <taxon>Bacteria</taxon>
        <taxon>Pseudomonadati</taxon>
        <taxon>Pseudomonadota</taxon>
        <taxon>Alphaproteobacteria</taxon>
        <taxon>Rhodobacterales</taxon>
        <taxon>Roseobacteraceae</taxon>
        <taxon>Sinisalibacter</taxon>
    </lineage>
</organism>
<dbReference type="PROSITE" id="PS52034">
    <property type="entry name" value="PEPTIDASE_M32"/>
    <property type="match status" value="1"/>
</dbReference>
<sequence>MSHYDDLMAFERQTQALEQIAGRLGWDQETVMPRGAAPQRAEEAEALSHVLHARHTDPRVGEWLQSIDAASLDPVGQANLRHIRRRFDRQTRVPVALAGELARVTAESQGLWAEARAADDFAGFAPTLARIVALKRDEAQALAAGGDPYDALLDDYEPGASAAELEAMFAALRPRLVALRDRVLGAEHQPEPLTGKFNEKAQMKLTRDLARAFGYDMAHGRVDKAVHPFSSGSGLDVRITTRTSPTDPFGAVYSTIHETGHACYEQNIDRAHLLTPLGQGVSMGVHESQSRIYENQLGRSQAFTGWLFERFRVAFGEMNVADAESFWRAANRLHPGYIRTESDEVQYNLHVLLRFDLERDMIAGKLAVADLEEAWNARFEADFGVAVDKASHGCLQDVHWSVGLFGYFPTYSLGNVYAGCLYKTMSAEMPDLDEHLARGDAGRVTAWLGERVQRHGGLYEPKELITRACGKAPDEAPLLDYLEEKFAALYRL</sequence>
<evidence type="ECO:0000256" key="1">
    <source>
        <dbReference type="PIRNR" id="PIRNR006615"/>
    </source>
</evidence>
<comment type="caution">
    <text evidence="2">The sequence shown here is derived from an EMBL/GenBank/DDBJ whole genome shotgun (WGS) entry which is preliminary data.</text>
</comment>
<dbReference type="EMBL" id="BMGI01000002">
    <property type="protein sequence ID" value="GGD31887.1"/>
    <property type="molecule type" value="Genomic_DNA"/>
</dbReference>
<dbReference type="RefSeq" id="WP_188527012.1">
    <property type="nucleotide sequence ID" value="NZ_BMGI01000002.1"/>
</dbReference>
<dbReference type="Proteomes" id="UP000617355">
    <property type="component" value="Unassembled WGS sequence"/>
</dbReference>
<reference evidence="3" key="1">
    <citation type="journal article" date="2019" name="Int. J. Syst. Evol. Microbiol.">
        <title>The Global Catalogue of Microorganisms (GCM) 10K type strain sequencing project: providing services to taxonomists for standard genome sequencing and annotation.</title>
        <authorList>
            <consortium name="The Broad Institute Genomics Platform"/>
            <consortium name="The Broad Institute Genome Sequencing Center for Infectious Disease"/>
            <person name="Wu L."/>
            <person name="Ma J."/>
        </authorList>
    </citation>
    <scope>NUCLEOTIDE SEQUENCE [LARGE SCALE GENOMIC DNA]</scope>
    <source>
        <strain evidence="3">CGMCC 1.12922</strain>
    </source>
</reference>
<comment type="catalytic activity">
    <reaction evidence="1">
        <text>Release of a C-terminal amino acid with broad specificity, except for -Pro.</text>
        <dbReference type="EC" id="3.4.17.19"/>
    </reaction>
</comment>
<dbReference type="CDD" id="cd06460">
    <property type="entry name" value="M32_Taq"/>
    <property type="match status" value="1"/>
</dbReference>
<keyword evidence="1" id="KW-0479">Metal-binding</keyword>
<evidence type="ECO:0000313" key="3">
    <source>
        <dbReference type="Proteomes" id="UP000617355"/>
    </source>
</evidence>
<comment type="function">
    <text evidence="1">Broad specificity carboxypetidase that releases amino acids sequentially from the C-terminus, including neutral, aromatic, polar and basic residues.</text>
</comment>
<keyword evidence="1" id="KW-0378">Hydrolase</keyword>
<keyword evidence="1" id="KW-0482">Metalloprotease</keyword>
<dbReference type="InterPro" id="IPR001333">
    <property type="entry name" value="Peptidase_M32_Taq"/>
</dbReference>
<gene>
    <name evidence="2" type="primary">cxp</name>
    <name evidence="2" type="ORF">GCM10011358_14960</name>
</gene>
<dbReference type="EC" id="3.4.17.19" evidence="1"/>
<dbReference type="SUPFAM" id="SSF55486">
    <property type="entry name" value="Metalloproteases ('zincins'), catalytic domain"/>
    <property type="match status" value="1"/>
</dbReference>
<proteinExistence type="inferred from homology"/>
<protein>
    <recommendedName>
        <fullName evidence="1">Metal-dependent carboxypeptidase</fullName>
        <ecNumber evidence="1">3.4.17.19</ecNumber>
    </recommendedName>
</protein>
<evidence type="ECO:0000313" key="2">
    <source>
        <dbReference type="EMBL" id="GGD31887.1"/>
    </source>
</evidence>
<comment type="similarity">
    <text evidence="1">Belongs to the peptidase M32 family.</text>
</comment>
<name>A0ABQ1QKU4_9RHOB</name>
<keyword evidence="1" id="KW-0645">Protease</keyword>
<dbReference type="Pfam" id="PF02074">
    <property type="entry name" value="Peptidase_M32"/>
    <property type="match status" value="1"/>
</dbReference>
<accession>A0ABQ1QKU4</accession>
<dbReference type="GO" id="GO:0004180">
    <property type="term" value="F:carboxypeptidase activity"/>
    <property type="evidence" value="ECO:0007669"/>
    <property type="project" value="UniProtKB-KW"/>
</dbReference>
<dbReference type="PANTHER" id="PTHR34217:SF1">
    <property type="entry name" value="CARBOXYPEPTIDASE 1"/>
    <property type="match status" value="1"/>
</dbReference>
<keyword evidence="1 2" id="KW-0121">Carboxypeptidase</keyword>
<keyword evidence="3" id="KW-1185">Reference proteome</keyword>
<dbReference type="PIRSF" id="PIRSF006615">
    <property type="entry name" value="Zn_crbxpep_Taq"/>
    <property type="match status" value="1"/>
</dbReference>
<dbReference type="PRINTS" id="PR00998">
    <property type="entry name" value="CRBOXYPTASET"/>
</dbReference>